<organism evidence="1 2">
    <name type="scientific">Bifidobacterium pullorum subsp. saeculare DSM 6531 = LMG 14934</name>
    <dbReference type="NCBI Taxonomy" id="1437611"/>
    <lineage>
        <taxon>Bacteria</taxon>
        <taxon>Bacillati</taxon>
        <taxon>Actinomycetota</taxon>
        <taxon>Actinomycetes</taxon>
        <taxon>Bifidobacteriales</taxon>
        <taxon>Bifidobacteriaceae</taxon>
        <taxon>Bifidobacterium</taxon>
    </lineage>
</organism>
<comment type="caution">
    <text evidence="1">The sequence shown here is derived from an EMBL/GenBank/DDBJ whole genome shotgun (WGS) entry which is preliminary data.</text>
</comment>
<name>A0A087CPF6_9BIFI</name>
<evidence type="ECO:0000313" key="2">
    <source>
        <dbReference type="Proteomes" id="UP000029040"/>
    </source>
</evidence>
<evidence type="ECO:0000313" key="1">
    <source>
        <dbReference type="EMBL" id="KFI85156.1"/>
    </source>
</evidence>
<dbReference type="AlphaFoldDB" id="A0A087CPF6"/>
<proteinExistence type="predicted"/>
<reference evidence="1 2" key="1">
    <citation type="submission" date="2014-03" db="EMBL/GenBank/DDBJ databases">
        <title>Genomics of Bifidobacteria.</title>
        <authorList>
            <person name="Ventura M."/>
            <person name="Milani C."/>
            <person name="Lugli G.A."/>
        </authorList>
    </citation>
    <scope>NUCLEOTIDE SEQUENCE [LARGE SCALE GENOMIC DNA]</scope>
    <source>
        <strain evidence="1 2">LMG 14934</strain>
    </source>
</reference>
<protein>
    <submittedName>
        <fullName evidence="1">Uncharacterized protein</fullName>
    </submittedName>
</protein>
<gene>
    <name evidence="1" type="ORF">BSAE_1858</name>
</gene>
<accession>A0A087CPF6</accession>
<sequence>MSFFELLPPISLCFVISLAVMQPVYGNSPSPLTKCFWKELFIQVVKSASFCSFSSLLGSCVKKRVV</sequence>
<dbReference type="EMBL" id="JGZM01000011">
    <property type="protein sequence ID" value="KFI85156.1"/>
    <property type="molecule type" value="Genomic_DNA"/>
</dbReference>
<dbReference type="Proteomes" id="UP000029040">
    <property type="component" value="Unassembled WGS sequence"/>
</dbReference>